<evidence type="ECO:0000256" key="2">
    <source>
        <dbReference type="ARBA" id="ARBA00022737"/>
    </source>
</evidence>
<dbReference type="SUPFAM" id="SSF52794">
    <property type="entry name" value="PTS system IIB component-like"/>
    <property type="match status" value="1"/>
</dbReference>
<evidence type="ECO:0000259" key="5">
    <source>
        <dbReference type="PROSITE" id="PS51372"/>
    </source>
</evidence>
<keyword evidence="2" id="KW-0677">Repeat</keyword>
<dbReference type="PANTHER" id="PTHR30185">
    <property type="entry name" value="CRYPTIC BETA-GLUCOSIDE BGL OPERON ANTITERMINATOR"/>
    <property type="match status" value="1"/>
</dbReference>
<dbReference type="AlphaFoldDB" id="A0A0C9PMC1"/>
<evidence type="ECO:0000313" key="6">
    <source>
        <dbReference type="EMBL" id="GAN36121.1"/>
    </source>
</evidence>
<dbReference type="Gene3D" id="3.40.930.10">
    <property type="entry name" value="Mannitol-specific EII, Chain A"/>
    <property type="match status" value="1"/>
</dbReference>
<evidence type="ECO:0000313" key="7">
    <source>
        <dbReference type="Proteomes" id="UP000032552"/>
    </source>
</evidence>
<dbReference type="Gene3D" id="1.10.10.10">
    <property type="entry name" value="Winged helix-like DNA-binding domain superfamily/Winged helix DNA-binding domain"/>
    <property type="match status" value="2"/>
</dbReference>
<evidence type="ECO:0000256" key="1">
    <source>
        <dbReference type="ARBA" id="ARBA00022679"/>
    </source>
</evidence>
<name>A0A0C9PMC1_LACPA</name>
<dbReference type="PROSITE" id="PS51099">
    <property type="entry name" value="PTS_EIIB_TYPE_2"/>
    <property type="match status" value="1"/>
</dbReference>
<proteinExistence type="predicted"/>
<dbReference type="Pfam" id="PF00359">
    <property type="entry name" value="PTS_EIIA_2"/>
    <property type="match status" value="1"/>
</dbReference>
<keyword evidence="1" id="KW-0808">Transferase</keyword>
<feature type="domain" description="PTS EIIB type-2" evidence="4">
    <location>
        <begin position="406"/>
        <end position="495"/>
    </location>
</feature>
<evidence type="ECO:0000259" key="3">
    <source>
        <dbReference type="PROSITE" id="PS51094"/>
    </source>
</evidence>
<dbReference type="EMBL" id="BAYM01000047">
    <property type="protein sequence ID" value="GAN36121.1"/>
    <property type="molecule type" value="Genomic_DNA"/>
</dbReference>
<dbReference type="CDD" id="cd00211">
    <property type="entry name" value="PTS_IIA_fru"/>
    <property type="match status" value="1"/>
</dbReference>
<dbReference type="PROSITE" id="PS51372">
    <property type="entry name" value="PRD_2"/>
    <property type="match status" value="1"/>
</dbReference>
<protein>
    <submittedName>
        <fullName evidence="6">PTS system, IIA component</fullName>
    </submittedName>
</protein>
<dbReference type="Gene3D" id="1.10.1790.10">
    <property type="entry name" value="PRD domain"/>
    <property type="match status" value="2"/>
</dbReference>
<dbReference type="SUPFAM" id="SSF46785">
    <property type="entry name" value="Winged helix' DNA-binding domain"/>
    <property type="match status" value="2"/>
</dbReference>
<accession>A0A0C9PMC1</accession>
<dbReference type="CDD" id="cd05568">
    <property type="entry name" value="PTS_IIB_bgl_like"/>
    <property type="match status" value="1"/>
</dbReference>
<organism evidence="6 7">
    <name type="scientific">Lacticaseibacillus paracasei NRIC 0644</name>
    <dbReference type="NCBI Taxonomy" id="1435038"/>
    <lineage>
        <taxon>Bacteria</taxon>
        <taxon>Bacillati</taxon>
        <taxon>Bacillota</taxon>
        <taxon>Bacilli</taxon>
        <taxon>Lactobacillales</taxon>
        <taxon>Lactobacillaceae</taxon>
        <taxon>Lacticaseibacillus</taxon>
    </lineage>
</organism>
<dbReference type="InterPro" id="IPR013011">
    <property type="entry name" value="PTS_EIIB_2"/>
</dbReference>
<gene>
    <name evidence="6" type="ORF">LC0644_0710</name>
</gene>
<dbReference type="SUPFAM" id="SSF55804">
    <property type="entry name" value="Phoshotransferase/anion transport protein"/>
    <property type="match status" value="1"/>
</dbReference>
<dbReference type="SUPFAM" id="SSF63520">
    <property type="entry name" value="PTS-regulatory domain, PRD"/>
    <property type="match status" value="2"/>
</dbReference>
<dbReference type="PANTHER" id="PTHR30185:SF13">
    <property type="entry name" value="LICABCH OPERON REGULATOR-RELATED"/>
    <property type="match status" value="1"/>
</dbReference>
<feature type="domain" description="PTS EIIA type-2" evidence="3">
    <location>
        <begin position="503"/>
        <end position="642"/>
    </location>
</feature>
<dbReference type="RefSeq" id="WP_045627032.1">
    <property type="nucleotide sequence ID" value="NZ_BAYM01000047.1"/>
</dbReference>
<dbReference type="InterPro" id="IPR016152">
    <property type="entry name" value="PTrfase/Anion_transptr"/>
</dbReference>
<dbReference type="Pfam" id="PF08279">
    <property type="entry name" value="HTH_11"/>
    <property type="match status" value="2"/>
</dbReference>
<reference evidence="7" key="1">
    <citation type="submission" date="2014-05" db="EMBL/GenBank/DDBJ databases">
        <title>Whole genome sequencing of Lactobacillus casei NRIC0644.</title>
        <authorList>
            <person name="Atarashi H."/>
            <person name="Yoshida Y."/>
            <person name="Fujimura S."/>
            <person name="Tanaka N."/>
            <person name="Shiwa Y."/>
            <person name="Yoshikawa H."/>
            <person name="Okada S."/>
            <person name="Nakagawa J."/>
        </authorList>
    </citation>
    <scope>NUCLEOTIDE SEQUENCE [LARGE SCALE GENOMIC DNA]</scope>
    <source>
        <strain evidence="7">NRIC0644</strain>
    </source>
</reference>
<dbReference type="InterPro" id="IPR036095">
    <property type="entry name" value="PTS_EIIB-like_sf"/>
</dbReference>
<dbReference type="GO" id="GO:0009401">
    <property type="term" value="P:phosphoenolpyruvate-dependent sugar phosphotransferase system"/>
    <property type="evidence" value="ECO:0007669"/>
    <property type="project" value="InterPro"/>
</dbReference>
<evidence type="ECO:0000259" key="4">
    <source>
        <dbReference type="PROSITE" id="PS51099"/>
    </source>
</evidence>
<dbReference type="InterPro" id="IPR013196">
    <property type="entry name" value="HTH_11"/>
</dbReference>
<dbReference type="PROSITE" id="PS51094">
    <property type="entry name" value="PTS_EIIA_TYPE_2"/>
    <property type="match status" value="1"/>
</dbReference>
<dbReference type="InterPro" id="IPR036388">
    <property type="entry name" value="WH-like_DNA-bd_sf"/>
</dbReference>
<dbReference type="Gene3D" id="3.40.50.2300">
    <property type="match status" value="1"/>
</dbReference>
<dbReference type="InterPro" id="IPR050661">
    <property type="entry name" value="BglG_antiterminators"/>
</dbReference>
<dbReference type="InterPro" id="IPR011608">
    <property type="entry name" value="PRD"/>
</dbReference>
<feature type="domain" description="PRD" evidence="5">
    <location>
        <begin position="284"/>
        <end position="402"/>
    </location>
</feature>
<comment type="caution">
    <text evidence="6">The sequence shown here is derived from an EMBL/GenBank/DDBJ whole genome shotgun (WGS) entry which is preliminary data.</text>
</comment>
<dbReference type="InterPro" id="IPR036634">
    <property type="entry name" value="PRD_sf"/>
</dbReference>
<dbReference type="Pfam" id="PF00874">
    <property type="entry name" value="PRD"/>
    <property type="match status" value="2"/>
</dbReference>
<dbReference type="Proteomes" id="UP000032552">
    <property type="component" value="Unassembled WGS sequence"/>
</dbReference>
<dbReference type="GO" id="GO:0008982">
    <property type="term" value="F:protein-N(PI)-phosphohistidine-sugar phosphotransferase activity"/>
    <property type="evidence" value="ECO:0007669"/>
    <property type="project" value="InterPro"/>
</dbReference>
<sequence>MTTLNARQQKIVRLLLSTSNTTAAELATQVGVSRKTVYSDLREIVLALRDDQVTITVTPRKGITVTAKDADIQNILRKLKSEKTKLPDSDRSRERYILSELLRSQDYISIDQLAEVLFISRRVIQRNLDNLNRQLIGTDTELLRIPGRGVRIEGEEGKKRKVLFKMLSQYWDSDWRMDQSSEGWTADPAIAENPNIDSSVVNILARVVQNASEKLGLSLSEYAIQSLVIHLAIAINRIKAGNPIGQNDDLIRNIGNERKSEAVQLAAMVEKEVNVRLPDEEIAYIQIHLIAASANQVSLANQHSMIPIPERLKELLHPFGYDRDLLFGLTVHMQAAVKRLRVNAGISNPYTEDIKRNYPQAFDEALIVSDDYERTEHISMNDDEVAYVALHIEAYLERRRAIHQRVNAAIVCSTGLGSAQLLAARIRREFSDISIVKIWSLQDFQRNSLVGIDLIISTLRLPKGDIPTVTVSPVMSDSDALLVRNLVRNIEDKKNNKHAEFFRIIHGDLMWLASNARRWKEVIQNLGDRLEQQGYADEGLTASALDRENLSFTSFDNYAIPHAQPELVREPAIAICTLAHPINWGRHKVSVVFFLAMTKKMNQQQIDSIFDDLYDIVADTNLLNALTKATDKKELIEILKRGIE</sequence>
<dbReference type="GO" id="GO:0006355">
    <property type="term" value="P:regulation of DNA-templated transcription"/>
    <property type="evidence" value="ECO:0007669"/>
    <property type="project" value="InterPro"/>
</dbReference>
<dbReference type="InterPro" id="IPR002178">
    <property type="entry name" value="PTS_EIIA_type-2_dom"/>
</dbReference>
<dbReference type="InterPro" id="IPR036390">
    <property type="entry name" value="WH_DNA-bd_sf"/>
</dbReference>